<sequence>MQKEWIKNPYDCMYHFATGTAHHINLKVYLHDVCMYDVRKYITKSYQTDCIKPSTYKVTVRLFNTDFMDGSKFIRVDVARREGAYFLTWIYADVRVTDLNGVHVIVDRAFTEPYYIAVNQVFQLMPGLHSICCYGIIPWYEIADKGSFIVEVRLTIGTDKTFFEAIHCKEHGKFTIAPREETHCITTESTED</sequence>
<dbReference type="Proteomes" id="UP001054837">
    <property type="component" value="Unassembled WGS sequence"/>
</dbReference>
<name>A0AAV4PHQ0_9ARAC</name>
<accession>A0AAV4PHQ0</accession>
<evidence type="ECO:0000313" key="1">
    <source>
        <dbReference type="EMBL" id="GIX96523.1"/>
    </source>
</evidence>
<keyword evidence="2" id="KW-1185">Reference proteome</keyword>
<evidence type="ECO:0000313" key="2">
    <source>
        <dbReference type="Proteomes" id="UP001054837"/>
    </source>
</evidence>
<gene>
    <name evidence="1" type="ORF">CDAR_212491</name>
</gene>
<dbReference type="AlphaFoldDB" id="A0AAV4PHQ0"/>
<organism evidence="1 2">
    <name type="scientific">Caerostris darwini</name>
    <dbReference type="NCBI Taxonomy" id="1538125"/>
    <lineage>
        <taxon>Eukaryota</taxon>
        <taxon>Metazoa</taxon>
        <taxon>Ecdysozoa</taxon>
        <taxon>Arthropoda</taxon>
        <taxon>Chelicerata</taxon>
        <taxon>Arachnida</taxon>
        <taxon>Araneae</taxon>
        <taxon>Araneomorphae</taxon>
        <taxon>Entelegynae</taxon>
        <taxon>Araneoidea</taxon>
        <taxon>Araneidae</taxon>
        <taxon>Caerostris</taxon>
    </lineage>
</organism>
<proteinExistence type="predicted"/>
<protein>
    <submittedName>
        <fullName evidence="1">Uncharacterized protein</fullName>
    </submittedName>
</protein>
<dbReference type="EMBL" id="BPLQ01002933">
    <property type="protein sequence ID" value="GIX96523.1"/>
    <property type="molecule type" value="Genomic_DNA"/>
</dbReference>
<reference evidence="1 2" key="1">
    <citation type="submission" date="2021-06" db="EMBL/GenBank/DDBJ databases">
        <title>Caerostris darwini draft genome.</title>
        <authorList>
            <person name="Kono N."/>
            <person name="Arakawa K."/>
        </authorList>
    </citation>
    <scope>NUCLEOTIDE SEQUENCE [LARGE SCALE GENOMIC DNA]</scope>
</reference>
<comment type="caution">
    <text evidence="1">The sequence shown here is derived from an EMBL/GenBank/DDBJ whole genome shotgun (WGS) entry which is preliminary data.</text>
</comment>